<accession>A0ABV2JQM5</accession>
<dbReference type="Gene3D" id="3.30.1660.10">
    <property type="entry name" value="Flavin-binding protein dodecin"/>
    <property type="match status" value="1"/>
</dbReference>
<gene>
    <name evidence="1" type="ORF">ABIC75_000307</name>
</gene>
<keyword evidence="2" id="KW-1185">Reference proteome</keyword>
<dbReference type="InterPro" id="IPR025543">
    <property type="entry name" value="Dodecin-like"/>
</dbReference>
<dbReference type="EMBL" id="JBEPMU010000001">
    <property type="protein sequence ID" value="MET3650605.1"/>
    <property type="molecule type" value="Genomic_DNA"/>
</dbReference>
<evidence type="ECO:0000313" key="2">
    <source>
        <dbReference type="Proteomes" id="UP001549184"/>
    </source>
</evidence>
<reference evidence="1 2" key="1">
    <citation type="submission" date="2024-06" db="EMBL/GenBank/DDBJ databases">
        <title>Sorghum-associated microbial communities from plants grown in Nebraska, USA.</title>
        <authorList>
            <person name="Schachtman D."/>
        </authorList>
    </citation>
    <scope>NUCLEOTIDE SEQUENCE [LARGE SCALE GENOMIC DNA]</scope>
    <source>
        <strain evidence="1 2">1073</strain>
    </source>
</reference>
<dbReference type="RefSeq" id="WP_354012101.1">
    <property type="nucleotide sequence ID" value="NZ_JBEPMU010000001.1"/>
</dbReference>
<dbReference type="Proteomes" id="UP001549184">
    <property type="component" value="Unassembled WGS sequence"/>
</dbReference>
<organism evidence="1 2">
    <name type="scientific">Dyella japonica</name>
    <dbReference type="NCBI Taxonomy" id="231455"/>
    <lineage>
        <taxon>Bacteria</taxon>
        <taxon>Pseudomonadati</taxon>
        <taxon>Pseudomonadota</taxon>
        <taxon>Gammaproteobacteria</taxon>
        <taxon>Lysobacterales</taxon>
        <taxon>Rhodanobacteraceae</taxon>
        <taxon>Dyella</taxon>
    </lineage>
</organism>
<dbReference type="InterPro" id="IPR009923">
    <property type="entry name" value="Dodecin"/>
</dbReference>
<dbReference type="SUPFAM" id="SSF89807">
    <property type="entry name" value="Dodecin-like"/>
    <property type="match status" value="1"/>
</dbReference>
<sequence>MSSIAKTIEVVASSKIGLDDAVQGGLNKVSRTIENIQGAWVRDITVRTSSNGTIIEWRARLRVTFVVE</sequence>
<dbReference type="Pfam" id="PF07311">
    <property type="entry name" value="Dodecin"/>
    <property type="match status" value="1"/>
</dbReference>
<name>A0ABV2JQM5_9GAMM</name>
<proteinExistence type="predicted"/>
<protein>
    <submittedName>
        <fullName evidence="1">Flavin-binding protein dodecin</fullName>
    </submittedName>
</protein>
<evidence type="ECO:0000313" key="1">
    <source>
        <dbReference type="EMBL" id="MET3650605.1"/>
    </source>
</evidence>
<dbReference type="InterPro" id="IPR036694">
    <property type="entry name" value="Dodecin-like_sf"/>
</dbReference>
<comment type="caution">
    <text evidence="1">The sequence shown here is derived from an EMBL/GenBank/DDBJ whole genome shotgun (WGS) entry which is preliminary data.</text>
</comment>